<feature type="region of interest" description="Disordered" evidence="1">
    <location>
        <begin position="136"/>
        <end position="175"/>
    </location>
</feature>
<keyword evidence="3" id="KW-1185">Reference proteome</keyword>
<protein>
    <submittedName>
        <fullName evidence="2">Uncharacterized protein</fullName>
    </submittedName>
</protein>
<dbReference type="EMBL" id="BMGY01000080">
    <property type="protein sequence ID" value="GGH91643.1"/>
    <property type="molecule type" value="Genomic_DNA"/>
</dbReference>
<evidence type="ECO:0000256" key="1">
    <source>
        <dbReference type="SAM" id="MobiDB-lite"/>
    </source>
</evidence>
<reference evidence="3" key="1">
    <citation type="journal article" date="2019" name="Int. J. Syst. Evol. Microbiol.">
        <title>The Global Catalogue of Microorganisms (GCM) 10K type strain sequencing project: providing services to taxonomists for standard genome sequencing and annotation.</title>
        <authorList>
            <consortium name="The Broad Institute Genomics Platform"/>
            <consortium name="The Broad Institute Genome Sequencing Center for Infectious Disease"/>
            <person name="Wu L."/>
            <person name="Ma J."/>
        </authorList>
    </citation>
    <scope>NUCLEOTIDE SEQUENCE [LARGE SCALE GENOMIC DNA]</scope>
    <source>
        <strain evidence="3">CGMCC 1.14966</strain>
    </source>
</reference>
<evidence type="ECO:0000313" key="3">
    <source>
        <dbReference type="Proteomes" id="UP000637774"/>
    </source>
</evidence>
<comment type="caution">
    <text evidence="2">The sequence shown here is derived from an EMBL/GenBank/DDBJ whole genome shotgun (WGS) entry which is preliminary data.</text>
</comment>
<dbReference type="RefSeq" id="WP_188563893.1">
    <property type="nucleotide sequence ID" value="NZ_BMGY01000080.1"/>
</dbReference>
<accession>A0ABQ2AK70</accession>
<dbReference type="Proteomes" id="UP000637774">
    <property type="component" value="Unassembled WGS sequence"/>
</dbReference>
<sequence>MERHFPGLGWSTWGDVLRELQLDLLVHGKAVSFDWQDLARRIQALAAYPELPAAIPLTDGQTAAELVAELNTYHRQAVPALAEVQASAQACGPLAYALLTQLAHRHALAARGDDAIQDAIQQPVHTLCPPAPKTLVPLTGPAEGTSGSLEESREEPGLVSPVSSMLKKKPLSVRRNAPKRRTFRDIVEHHPRGDGKFGFSVCEICTTMHISAASLTHARTNPGHLMVEKIVALAGVMGEHPLHVLGDLLTEAAGKKRRKRKNE</sequence>
<organism evidence="2 3">
    <name type="scientific">Hymenobacter frigidus</name>
    <dbReference type="NCBI Taxonomy" id="1524095"/>
    <lineage>
        <taxon>Bacteria</taxon>
        <taxon>Pseudomonadati</taxon>
        <taxon>Bacteroidota</taxon>
        <taxon>Cytophagia</taxon>
        <taxon>Cytophagales</taxon>
        <taxon>Hymenobacteraceae</taxon>
        <taxon>Hymenobacter</taxon>
    </lineage>
</organism>
<feature type="compositionally biased region" description="Basic residues" evidence="1">
    <location>
        <begin position="166"/>
        <end position="175"/>
    </location>
</feature>
<proteinExistence type="predicted"/>
<gene>
    <name evidence="2" type="ORF">GCM10011495_40210</name>
</gene>
<evidence type="ECO:0000313" key="2">
    <source>
        <dbReference type="EMBL" id="GGH91643.1"/>
    </source>
</evidence>
<name>A0ABQ2AK70_9BACT</name>